<organism evidence="1 2">
    <name type="scientific">Pyxidicoccus parkwayensis</name>
    <dbReference type="NCBI Taxonomy" id="2813578"/>
    <lineage>
        <taxon>Bacteria</taxon>
        <taxon>Pseudomonadati</taxon>
        <taxon>Myxococcota</taxon>
        <taxon>Myxococcia</taxon>
        <taxon>Myxococcales</taxon>
        <taxon>Cystobacterineae</taxon>
        <taxon>Myxococcaceae</taxon>
        <taxon>Pyxidicoccus</taxon>
    </lineage>
</organism>
<protein>
    <submittedName>
        <fullName evidence="1">Uncharacterized protein</fullName>
    </submittedName>
</protein>
<evidence type="ECO:0000313" key="2">
    <source>
        <dbReference type="Proteomes" id="UP000662747"/>
    </source>
</evidence>
<sequence>MPVSAFSRSVSCPALVLNTAPNAFEFVGIQASKPIRAVFIDTRGGASENEGIAGIWTAP</sequence>
<accession>A0ABX7PAZ0</accession>
<proteinExistence type="predicted"/>
<dbReference type="EMBL" id="CP071090">
    <property type="protein sequence ID" value="QSQ27555.1"/>
    <property type="molecule type" value="Genomic_DNA"/>
</dbReference>
<name>A0ABX7PAZ0_9BACT</name>
<dbReference type="RefSeq" id="WP_206729076.1">
    <property type="nucleotide sequence ID" value="NZ_CP071090.1"/>
</dbReference>
<keyword evidence="2" id="KW-1185">Reference proteome</keyword>
<evidence type="ECO:0000313" key="1">
    <source>
        <dbReference type="EMBL" id="QSQ27555.1"/>
    </source>
</evidence>
<gene>
    <name evidence="1" type="ORF">JY651_22735</name>
</gene>
<reference evidence="1 2" key="1">
    <citation type="submission" date="2021-02" db="EMBL/GenBank/DDBJ databases">
        <title>De Novo genome assembly of isolated myxobacteria.</title>
        <authorList>
            <person name="Stevens D.C."/>
        </authorList>
    </citation>
    <scope>NUCLEOTIDE SEQUENCE [LARGE SCALE GENOMIC DNA]</scope>
    <source>
        <strain evidence="2">SCPEA02</strain>
    </source>
</reference>
<dbReference type="Proteomes" id="UP000662747">
    <property type="component" value="Chromosome"/>
</dbReference>